<dbReference type="EMBL" id="JAEHOE010000025">
    <property type="protein sequence ID" value="KAG2495345.1"/>
    <property type="molecule type" value="Genomic_DNA"/>
</dbReference>
<dbReference type="OrthoDB" id="533948at2759"/>
<accession>A0A835Y3I2</accession>
<name>A0A835Y3I2_9CHLO</name>
<keyword evidence="3" id="KW-1185">Reference proteome</keyword>
<evidence type="ECO:0000313" key="2">
    <source>
        <dbReference type="EMBL" id="KAG2495345.1"/>
    </source>
</evidence>
<evidence type="ECO:0000256" key="1">
    <source>
        <dbReference type="SAM" id="MobiDB-lite"/>
    </source>
</evidence>
<feature type="region of interest" description="Disordered" evidence="1">
    <location>
        <begin position="22"/>
        <end position="214"/>
    </location>
</feature>
<evidence type="ECO:0000313" key="3">
    <source>
        <dbReference type="Proteomes" id="UP000612055"/>
    </source>
</evidence>
<feature type="region of interest" description="Disordered" evidence="1">
    <location>
        <begin position="230"/>
        <end position="312"/>
    </location>
</feature>
<comment type="caution">
    <text evidence="2">The sequence shown here is derived from an EMBL/GenBank/DDBJ whole genome shotgun (WGS) entry which is preliminary data.</text>
</comment>
<reference evidence="2" key="1">
    <citation type="journal article" date="2020" name="bioRxiv">
        <title>Comparative genomics of Chlamydomonas.</title>
        <authorList>
            <person name="Craig R.J."/>
            <person name="Hasan A.R."/>
            <person name="Ness R.W."/>
            <person name="Keightley P.D."/>
        </authorList>
    </citation>
    <scope>NUCLEOTIDE SEQUENCE</scope>
    <source>
        <strain evidence="2">CCAP 11/70</strain>
    </source>
</reference>
<proteinExistence type="predicted"/>
<feature type="compositionally biased region" description="Low complexity" evidence="1">
    <location>
        <begin position="246"/>
        <end position="257"/>
    </location>
</feature>
<feature type="compositionally biased region" description="Gly residues" evidence="1">
    <location>
        <begin position="181"/>
        <end position="192"/>
    </location>
</feature>
<dbReference type="Proteomes" id="UP000612055">
    <property type="component" value="Unassembled WGS sequence"/>
</dbReference>
<dbReference type="AlphaFoldDB" id="A0A835Y3I2"/>
<gene>
    <name evidence="2" type="ORF">HYH03_006614</name>
</gene>
<organism evidence="2 3">
    <name type="scientific">Edaphochlamys debaryana</name>
    <dbReference type="NCBI Taxonomy" id="47281"/>
    <lineage>
        <taxon>Eukaryota</taxon>
        <taxon>Viridiplantae</taxon>
        <taxon>Chlorophyta</taxon>
        <taxon>core chlorophytes</taxon>
        <taxon>Chlorophyceae</taxon>
        <taxon>CS clade</taxon>
        <taxon>Chlamydomonadales</taxon>
        <taxon>Chlamydomonadales incertae sedis</taxon>
        <taxon>Edaphochlamys</taxon>
    </lineage>
</organism>
<feature type="compositionally biased region" description="Polar residues" evidence="1">
    <location>
        <begin position="169"/>
        <end position="178"/>
    </location>
</feature>
<protein>
    <submittedName>
        <fullName evidence="2">Uncharacterized protein</fullName>
    </submittedName>
</protein>
<sequence length="312" mass="31104">MSESAAPIDSCSYELDDGAPVNELLCTSEMGEPTPGPRPGDGLTQRRPFGDISQQWADFYAPQTEDKAAAGGTPKRPAGTRFSPTRGPGSAAKRLWSSELPPLPRPGLGTNRVATALAAAGGRQPAPQESAGSPTRHRPGGALPRIPSLDSNGAPLGPPPQAAPVWDRTGSNSFTSQRSHGSGGGSAGGSVGGSPASLDGRPGPGPSALLPVPLPMELEAAAPGAISRANSASLPPQLVPEGNENGGAVVAGAAVGGPPSRANSGGSAANVAPPSPFPHLENQPGRPPHDHSNVPFRALLGGSVSFTSSGSR</sequence>